<feature type="compositionally biased region" description="Basic and acidic residues" evidence="1">
    <location>
        <begin position="110"/>
        <end position="119"/>
    </location>
</feature>
<gene>
    <name evidence="3" type="ORF">BDK51DRAFT_35301</name>
</gene>
<dbReference type="AlphaFoldDB" id="A0A4P9W1L5"/>
<dbReference type="Pfam" id="PF08155">
    <property type="entry name" value="NOGCT"/>
    <property type="match status" value="1"/>
</dbReference>
<evidence type="ECO:0000259" key="2">
    <source>
        <dbReference type="Pfam" id="PF08155"/>
    </source>
</evidence>
<feature type="domain" description="NOG C-terminal" evidence="2">
    <location>
        <begin position="2"/>
        <end position="31"/>
    </location>
</feature>
<organism evidence="3 4">
    <name type="scientific">Blyttiomyces helicus</name>
    <dbReference type="NCBI Taxonomy" id="388810"/>
    <lineage>
        <taxon>Eukaryota</taxon>
        <taxon>Fungi</taxon>
        <taxon>Fungi incertae sedis</taxon>
        <taxon>Chytridiomycota</taxon>
        <taxon>Chytridiomycota incertae sedis</taxon>
        <taxon>Chytridiomycetes</taxon>
        <taxon>Chytridiomycetes incertae sedis</taxon>
        <taxon>Blyttiomyces</taxon>
    </lineage>
</organism>
<feature type="non-terminal residue" evidence="3">
    <location>
        <position position="1"/>
    </location>
</feature>
<feature type="region of interest" description="Disordered" evidence="1">
    <location>
        <begin position="75"/>
        <end position="120"/>
    </location>
</feature>
<name>A0A4P9W1L5_9FUNG</name>
<reference evidence="4" key="1">
    <citation type="journal article" date="2018" name="Nat. Microbiol.">
        <title>Leveraging single-cell genomics to expand the fungal tree of life.</title>
        <authorList>
            <person name="Ahrendt S.R."/>
            <person name="Quandt C.A."/>
            <person name="Ciobanu D."/>
            <person name="Clum A."/>
            <person name="Salamov A."/>
            <person name="Andreopoulos B."/>
            <person name="Cheng J.F."/>
            <person name="Woyke T."/>
            <person name="Pelin A."/>
            <person name="Henrissat B."/>
            <person name="Reynolds N.K."/>
            <person name="Benny G.L."/>
            <person name="Smith M.E."/>
            <person name="James T.Y."/>
            <person name="Grigoriev I.V."/>
        </authorList>
    </citation>
    <scope>NUCLEOTIDE SEQUENCE [LARGE SCALE GENOMIC DNA]</scope>
</reference>
<dbReference type="OrthoDB" id="415015at2759"/>
<sequence length="139" mass="15886">LYQLKDNSWKYDIIPEIMDGKNIADFIDPDIEDKLEALEREESRLVEQGFYESDEDLMDEDAMRQRTKKDLVIAAHRSGKGKNRPVIPMKLRGHGGPSRVRRSLGRQGHQRVEGSEFHRSAGVQCERLEKQSAVSGHAV</sequence>
<evidence type="ECO:0000313" key="4">
    <source>
        <dbReference type="Proteomes" id="UP000269721"/>
    </source>
</evidence>
<protein>
    <recommendedName>
        <fullName evidence="2">NOG C-terminal domain-containing protein</fullName>
    </recommendedName>
</protein>
<dbReference type="EMBL" id="KZ998493">
    <property type="protein sequence ID" value="RKO86081.1"/>
    <property type="molecule type" value="Genomic_DNA"/>
</dbReference>
<dbReference type="InterPro" id="IPR012973">
    <property type="entry name" value="NOG_C"/>
</dbReference>
<proteinExistence type="predicted"/>
<evidence type="ECO:0000256" key="1">
    <source>
        <dbReference type="SAM" id="MobiDB-lite"/>
    </source>
</evidence>
<dbReference type="Proteomes" id="UP000269721">
    <property type="component" value="Unassembled WGS sequence"/>
</dbReference>
<keyword evidence="4" id="KW-1185">Reference proteome</keyword>
<accession>A0A4P9W1L5</accession>
<evidence type="ECO:0000313" key="3">
    <source>
        <dbReference type="EMBL" id="RKO86081.1"/>
    </source>
</evidence>